<sequence>MRGKRDHYSVGTGTVRPEIIRETMIHVVSHSDHPIYLADYGFIDPNFKFSSIPMEQELHDFQDSHVYTRGGSNLEKRSDFFEIGYIRRDTPIGAFARTVTQTRPCLGFAYDTPAWKRLWVRTLLLVKGRGYLR</sequence>
<dbReference type="EMBL" id="CP060201">
    <property type="protein sequence ID" value="QNH75031.1"/>
    <property type="molecule type" value="Genomic_DNA"/>
</dbReference>
<evidence type="ECO:0000313" key="2">
    <source>
        <dbReference type="Proteomes" id="UP000515277"/>
    </source>
</evidence>
<dbReference type="Proteomes" id="UP000515277">
    <property type="component" value="Chromosome"/>
</dbReference>
<accession>A0A7G7X4Y6</accession>
<name>A0A7G7X4Y6_9PSED</name>
<proteinExistence type="predicted"/>
<gene>
    <name evidence="1" type="ORF">GGI48_17025</name>
</gene>
<protein>
    <submittedName>
        <fullName evidence="1">Uncharacterized protein</fullName>
    </submittedName>
</protein>
<organism evidence="1 2">
    <name type="scientific">Pseudomonas protegens</name>
    <dbReference type="NCBI Taxonomy" id="380021"/>
    <lineage>
        <taxon>Bacteria</taxon>
        <taxon>Pseudomonadati</taxon>
        <taxon>Pseudomonadota</taxon>
        <taxon>Gammaproteobacteria</taxon>
        <taxon>Pseudomonadales</taxon>
        <taxon>Pseudomonadaceae</taxon>
        <taxon>Pseudomonas</taxon>
    </lineage>
</organism>
<dbReference type="AlphaFoldDB" id="A0A7G7X4Y6"/>
<reference evidence="2" key="1">
    <citation type="journal article" date="2020" name="Microbiol. Resour. Announc.">
        <title>Complete genome sequences of four natural Pseudomonas isolates that catabolize a wide range of aromatic compounds relevant to lignin valorization.</title>
        <authorList>
            <person name="Hatmaker E.A."/>
            <person name="Presley G."/>
            <person name="Cannon O."/>
            <person name="Guss A.M."/>
            <person name="Elkins J.G."/>
        </authorList>
    </citation>
    <scope>NUCLEOTIDE SEQUENCE [LARGE SCALE GENOMIC DNA]</scope>
    <source>
        <strain evidence="2">H1F5C</strain>
    </source>
</reference>
<dbReference type="RefSeq" id="WP_179599271.1">
    <property type="nucleotide sequence ID" value="NZ_CP060201.1"/>
</dbReference>
<evidence type="ECO:0000313" key="1">
    <source>
        <dbReference type="EMBL" id="QNH75031.1"/>
    </source>
</evidence>